<evidence type="ECO:0000256" key="10">
    <source>
        <dbReference type="SAM" id="Phobius"/>
    </source>
</evidence>
<evidence type="ECO:0008006" key="14">
    <source>
        <dbReference type="Google" id="ProtNLM"/>
    </source>
</evidence>
<dbReference type="GO" id="GO:0016020">
    <property type="term" value="C:membrane"/>
    <property type="evidence" value="ECO:0007669"/>
    <property type="project" value="UniProtKB-SubCell"/>
</dbReference>
<organism evidence="13">
    <name type="scientific">Aphanomyces astaci</name>
    <name type="common">Crayfish plague agent</name>
    <dbReference type="NCBI Taxonomy" id="112090"/>
    <lineage>
        <taxon>Eukaryota</taxon>
        <taxon>Sar</taxon>
        <taxon>Stramenopiles</taxon>
        <taxon>Oomycota</taxon>
        <taxon>Saprolegniomycetes</taxon>
        <taxon>Saprolegniales</taxon>
        <taxon>Verrucalvaceae</taxon>
        <taxon>Aphanomyces</taxon>
    </lineage>
</organism>
<gene>
    <name evidence="13" type="ORF">H257_06515</name>
</gene>
<evidence type="ECO:0000313" key="13">
    <source>
        <dbReference type="EMBL" id="ETV80138.1"/>
    </source>
</evidence>
<protein>
    <recommendedName>
        <fullName evidence="14">FYVE-type domain-containing protein</fullName>
    </recommendedName>
</protein>
<dbReference type="InterPro" id="IPR031968">
    <property type="entry name" value="VASt"/>
</dbReference>
<feature type="domain" description="FYVE-type" evidence="11">
    <location>
        <begin position="179"/>
        <end position="237"/>
    </location>
</feature>
<dbReference type="InterPro" id="IPR017455">
    <property type="entry name" value="Znf_FYVE-rel"/>
</dbReference>
<dbReference type="PANTHER" id="PTHR47666:SF1">
    <property type="entry name" value="PROTEIN VASCULAR ASSOCIATED DEATH 1, CHLOROPLASTIC"/>
    <property type="match status" value="1"/>
</dbReference>
<feature type="domain" description="VASt" evidence="12">
    <location>
        <begin position="417"/>
        <end position="607"/>
    </location>
</feature>
<keyword evidence="5" id="KW-0862">Zinc</keyword>
<dbReference type="GO" id="GO:0008270">
    <property type="term" value="F:zinc ion binding"/>
    <property type="evidence" value="ECO:0007669"/>
    <property type="project" value="UniProtKB-KW"/>
</dbReference>
<dbReference type="PROSITE" id="PS50178">
    <property type="entry name" value="ZF_FYVE"/>
    <property type="match status" value="1"/>
</dbReference>
<dbReference type="RefSeq" id="XP_009830062.1">
    <property type="nucleotide sequence ID" value="XM_009831760.1"/>
</dbReference>
<evidence type="ECO:0000256" key="7">
    <source>
        <dbReference type="ARBA" id="ARBA00023136"/>
    </source>
</evidence>
<dbReference type="Gene3D" id="3.30.40.10">
    <property type="entry name" value="Zinc/RING finger domain, C3HC4 (zinc finger)"/>
    <property type="match status" value="1"/>
</dbReference>
<keyword evidence="3" id="KW-0479">Metal-binding</keyword>
<evidence type="ECO:0000256" key="3">
    <source>
        <dbReference type="ARBA" id="ARBA00022723"/>
    </source>
</evidence>
<dbReference type="Pfam" id="PF02893">
    <property type="entry name" value="GRAM"/>
    <property type="match status" value="1"/>
</dbReference>
<dbReference type="PROSITE" id="PS51778">
    <property type="entry name" value="VAST"/>
    <property type="match status" value="1"/>
</dbReference>
<feature type="region of interest" description="Disordered" evidence="9">
    <location>
        <begin position="132"/>
        <end position="151"/>
    </location>
</feature>
<feature type="compositionally biased region" description="Low complexity" evidence="9">
    <location>
        <begin position="640"/>
        <end position="650"/>
    </location>
</feature>
<dbReference type="InterPro" id="IPR004182">
    <property type="entry name" value="GRAM"/>
</dbReference>
<dbReference type="STRING" id="112090.W4GMM2"/>
<dbReference type="SUPFAM" id="SSF57903">
    <property type="entry name" value="FYVE/PHD zinc finger"/>
    <property type="match status" value="1"/>
</dbReference>
<dbReference type="Gene3D" id="2.30.29.30">
    <property type="entry name" value="Pleckstrin-homology domain (PH domain)/Phosphotyrosine-binding domain (PTB)"/>
    <property type="match status" value="1"/>
</dbReference>
<evidence type="ECO:0000256" key="6">
    <source>
        <dbReference type="ARBA" id="ARBA00022989"/>
    </source>
</evidence>
<feature type="region of interest" description="Disordered" evidence="9">
    <location>
        <begin position="1"/>
        <end position="112"/>
    </location>
</feature>
<dbReference type="EMBL" id="KI913126">
    <property type="protein sequence ID" value="ETV80138.1"/>
    <property type="molecule type" value="Genomic_DNA"/>
</dbReference>
<evidence type="ECO:0000256" key="1">
    <source>
        <dbReference type="ARBA" id="ARBA00004167"/>
    </source>
</evidence>
<accession>W4GMM2</accession>
<keyword evidence="2 10" id="KW-0812">Transmembrane</keyword>
<dbReference type="OrthoDB" id="957735at2759"/>
<dbReference type="Pfam" id="PF01363">
    <property type="entry name" value="FYVE"/>
    <property type="match status" value="1"/>
</dbReference>
<dbReference type="AlphaFoldDB" id="W4GMM2"/>
<feature type="transmembrane region" description="Helical" evidence="10">
    <location>
        <begin position="669"/>
        <end position="687"/>
    </location>
</feature>
<reference evidence="13" key="1">
    <citation type="submission" date="2013-12" db="EMBL/GenBank/DDBJ databases">
        <title>The Genome Sequence of Aphanomyces astaci APO3.</title>
        <authorList>
            <consortium name="The Broad Institute Genomics Platform"/>
            <person name="Russ C."/>
            <person name="Tyler B."/>
            <person name="van West P."/>
            <person name="Dieguez-Uribeondo J."/>
            <person name="Young S.K."/>
            <person name="Zeng Q."/>
            <person name="Gargeya S."/>
            <person name="Fitzgerald M."/>
            <person name="Abouelleil A."/>
            <person name="Alvarado L."/>
            <person name="Chapman S.B."/>
            <person name="Gainer-Dewar J."/>
            <person name="Goldberg J."/>
            <person name="Griggs A."/>
            <person name="Gujja S."/>
            <person name="Hansen M."/>
            <person name="Howarth C."/>
            <person name="Imamovic A."/>
            <person name="Ireland A."/>
            <person name="Larimer J."/>
            <person name="McCowan C."/>
            <person name="Murphy C."/>
            <person name="Pearson M."/>
            <person name="Poon T.W."/>
            <person name="Priest M."/>
            <person name="Roberts A."/>
            <person name="Saif S."/>
            <person name="Shea T."/>
            <person name="Sykes S."/>
            <person name="Wortman J."/>
            <person name="Nusbaum C."/>
            <person name="Birren B."/>
        </authorList>
    </citation>
    <scope>NUCLEOTIDE SEQUENCE [LARGE SCALE GENOMIC DNA]</scope>
    <source>
        <strain evidence="13">APO3</strain>
    </source>
</reference>
<feature type="compositionally biased region" description="Low complexity" evidence="9">
    <location>
        <begin position="606"/>
        <end position="617"/>
    </location>
</feature>
<dbReference type="InterPro" id="IPR011993">
    <property type="entry name" value="PH-like_dom_sf"/>
</dbReference>
<evidence type="ECO:0000259" key="12">
    <source>
        <dbReference type="PROSITE" id="PS51778"/>
    </source>
</evidence>
<dbReference type="InterPro" id="IPR000306">
    <property type="entry name" value="Znf_FYVE"/>
</dbReference>
<keyword evidence="6 10" id="KW-1133">Transmembrane helix</keyword>
<dbReference type="VEuPathDB" id="FungiDB:H257_06515"/>
<dbReference type="PANTHER" id="PTHR47666">
    <property type="entry name" value="PROTEIN VASCULAR ASSOCIATED DEATH 1, CHLOROPLASTIC"/>
    <property type="match status" value="1"/>
</dbReference>
<dbReference type="SMART" id="SM00064">
    <property type="entry name" value="FYVE"/>
    <property type="match status" value="1"/>
</dbReference>
<dbReference type="GeneID" id="20808511"/>
<name>W4GMM2_APHAT</name>
<dbReference type="InterPro" id="IPR011011">
    <property type="entry name" value="Znf_FYVE_PHD"/>
</dbReference>
<evidence type="ECO:0000256" key="5">
    <source>
        <dbReference type="ARBA" id="ARBA00022833"/>
    </source>
</evidence>
<keyword evidence="4 8" id="KW-0863">Zinc-finger</keyword>
<feature type="compositionally biased region" description="Low complexity" evidence="9">
    <location>
        <begin position="53"/>
        <end position="66"/>
    </location>
</feature>
<feature type="region of interest" description="Disordered" evidence="9">
    <location>
        <begin position="606"/>
        <end position="650"/>
    </location>
</feature>
<evidence type="ECO:0000256" key="8">
    <source>
        <dbReference type="PROSITE-ProRule" id="PRU00091"/>
    </source>
</evidence>
<dbReference type="InterPro" id="IPR013083">
    <property type="entry name" value="Znf_RING/FYVE/PHD"/>
</dbReference>
<feature type="compositionally biased region" description="Low complexity" evidence="9">
    <location>
        <begin position="93"/>
        <end position="112"/>
    </location>
</feature>
<evidence type="ECO:0000259" key="11">
    <source>
        <dbReference type="PROSITE" id="PS50178"/>
    </source>
</evidence>
<evidence type="ECO:0000256" key="2">
    <source>
        <dbReference type="ARBA" id="ARBA00022692"/>
    </source>
</evidence>
<dbReference type="Pfam" id="PF16016">
    <property type="entry name" value="VASt"/>
    <property type="match status" value="1"/>
</dbReference>
<keyword evidence="7 10" id="KW-0472">Membrane</keyword>
<evidence type="ECO:0000256" key="4">
    <source>
        <dbReference type="ARBA" id="ARBA00022771"/>
    </source>
</evidence>
<comment type="subcellular location">
    <subcellularLocation>
        <location evidence="1">Membrane</location>
        <topology evidence="1">Single-pass membrane protein</topology>
    </subcellularLocation>
</comment>
<sequence length="739" mass="82197">MSSSFRDNGEARAMGREDLSGYQLKNGLYVDPNESDEDADSHVGSFHHDGSGSIPPRKMSRSMSSPNIGPKSAVPPTIAHPIPPLKLDDHSITDASSATSTTLGTLKTLPTSPMNTLPDAIMAAFGKFSPSTVPLSPTTERKTSSPVCIGDPNGAAPPPHSVYINPPLAPPPFASLTICENCKVEVGTLLSKPRHHCRNCGGTYCQACSTKSSVIPYDALMAKGEFRVCDCCFLKIREFQSQTGTTQCSWNGLSPMSEASFLAKFAFPASQAPVVVVSCCYFPECVPYYGHMYLTREHVCFYAYKATLEPICISYEDVTAVVKPEFYFINALQLKATDKSWFFAEFNGQRDMSYGRLDQLLSAHRQQYKESDHTPELLKEMASQRRQSYLNSNQRKISIVREDEDFVPLPPDETLSKMTKILDTELQSDVQHLYETLFHTQEFYHRVMVSTKDIDISIGDWQPIAQCPVNAMSSLCVSKDPMSHFRKVESKHPPKVTFPGLPPYAECTRYQLCRHDENTIGGTWTRFVLAETLRMKKIPYADYFEIETRWVFTLDGNKFCHAEVGIVVHFIKSTWFNNQIISSTISESKEAFETWAAAAVAELRQKSPTTTAASTPPKLLSTPADRSLHTPPPRAPTAEPSNDPAPSSPTSTTSSWLIAIARAVRLQPLWAFTILLCVYMMYSLHAMHSTMRLSLARSTQLDERLTQWISSTAVTQQQVEDAVATAMTKLQQCRSTTDA</sequence>
<feature type="compositionally biased region" description="Basic and acidic residues" evidence="9">
    <location>
        <begin position="7"/>
        <end position="19"/>
    </location>
</feature>
<evidence type="ECO:0000256" key="9">
    <source>
        <dbReference type="SAM" id="MobiDB-lite"/>
    </source>
</evidence>
<proteinExistence type="predicted"/>